<evidence type="ECO:0000313" key="2">
    <source>
        <dbReference type="Proteomes" id="UP001060085"/>
    </source>
</evidence>
<keyword evidence="2" id="KW-1185">Reference proteome</keyword>
<accession>A0ACB9ZSP5</accession>
<organism evidence="1 2">
    <name type="scientific">Catharanthus roseus</name>
    <name type="common">Madagascar periwinkle</name>
    <name type="synonym">Vinca rosea</name>
    <dbReference type="NCBI Taxonomy" id="4058"/>
    <lineage>
        <taxon>Eukaryota</taxon>
        <taxon>Viridiplantae</taxon>
        <taxon>Streptophyta</taxon>
        <taxon>Embryophyta</taxon>
        <taxon>Tracheophyta</taxon>
        <taxon>Spermatophyta</taxon>
        <taxon>Magnoliopsida</taxon>
        <taxon>eudicotyledons</taxon>
        <taxon>Gunneridae</taxon>
        <taxon>Pentapetalae</taxon>
        <taxon>asterids</taxon>
        <taxon>lamiids</taxon>
        <taxon>Gentianales</taxon>
        <taxon>Apocynaceae</taxon>
        <taxon>Rauvolfioideae</taxon>
        <taxon>Vinceae</taxon>
        <taxon>Catharanthinae</taxon>
        <taxon>Catharanthus</taxon>
    </lineage>
</organism>
<dbReference type="Proteomes" id="UP001060085">
    <property type="component" value="Linkage Group LG08"/>
</dbReference>
<name>A0ACB9ZSP5_CATRO</name>
<evidence type="ECO:0000313" key="1">
    <source>
        <dbReference type="EMBL" id="KAI5650458.1"/>
    </source>
</evidence>
<gene>
    <name evidence="1" type="ORF">M9H77_36463</name>
</gene>
<reference evidence="2" key="1">
    <citation type="journal article" date="2023" name="Nat. Plants">
        <title>Single-cell RNA sequencing provides a high-resolution roadmap for understanding the multicellular compartmentation of specialized metabolism.</title>
        <authorList>
            <person name="Sun S."/>
            <person name="Shen X."/>
            <person name="Li Y."/>
            <person name="Li Y."/>
            <person name="Wang S."/>
            <person name="Li R."/>
            <person name="Zhang H."/>
            <person name="Shen G."/>
            <person name="Guo B."/>
            <person name="Wei J."/>
            <person name="Xu J."/>
            <person name="St-Pierre B."/>
            <person name="Chen S."/>
            <person name="Sun C."/>
        </authorList>
    </citation>
    <scope>NUCLEOTIDE SEQUENCE [LARGE SCALE GENOMIC DNA]</scope>
</reference>
<comment type="caution">
    <text evidence="1">The sequence shown here is derived from an EMBL/GenBank/DDBJ whole genome shotgun (WGS) entry which is preliminary data.</text>
</comment>
<sequence length="118" mass="13946">MKQALRNRFGVKNHEGQRHDQVKVRFMESSMGEKSTKVDELSQAQDVVDGKAIHHEKKNNCTLVKKEKSYTMNLLSPQQVHEEQRKMRKKERVESEIKKKSVSKDKRIERQDLIKEKS</sequence>
<dbReference type="EMBL" id="CM044708">
    <property type="protein sequence ID" value="KAI5650458.1"/>
    <property type="molecule type" value="Genomic_DNA"/>
</dbReference>
<proteinExistence type="predicted"/>
<protein>
    <submittedName>
        <fullName evidence="1">Uncharacterized protein</fullName>
    </submittedName>
</protein>